<feature type="compositionally biased region" description="Polar residues" evidence="1">
    <location>
        <begin position="12"/>
        <end position="25"/>
    </location>
</feature>
<name>A0A210PYS2_MIZYE</name>
<feature type="region of interest" description="Disordered" evidence="1">
    <location>
        <begin position="1"/>
        <end position="25"/>
    </location>
</feature>
<evidence type="ECO:0000313" key="2">
    <source>
        <dbReference type="EMBL" id="OWF41631.1"/>
    </source>
</evidence>
<evidence type="ECO:0000313" key="3">
    <source>
        <dbReference type="Proteomes" id="UP000242188"/>
    </source>
</evidence>
<dbReference type="Proteomes" id="UP000242188">
    <property type="component" value="Unassembled WGS sequence"/>
</dbReference>
<proteinExistence type="predicted"/>
<gene>
    <name evidence="2" type="ORF">KP79_PYT22041</name>
</gene>
<dbReference type="OrthoDB" id="6159665at2759"/>
<organism evidence="2 3">
    <name type="scientific">Mizuhopecten yessoensis</name>
    <name type="common">Japanese scallop</name>
    <name type="synonym">Patinopecten yessoensis</name>
    <dbReference type="NCBI Taxonomy" id="6573"/>
    <lineage>
        <taxon>Eukaryota</taxon>
        <taxon>Metazoa</taxon>
        <taxon>Spiralia</taxon>
        <taxon>Lophotrochozoa</taxon>
        <taxon>Mollusca</taxon>
        <taxon>Bivalvia</taxon>
        <taxon>Autobranchia</taxon>
        <taxon>Pteriomorphia</taxon>
        <taxon>Pectinida</taxon>
        <taxon>Pectinoidea</taxon>
        <taxon>Pectinidae</taxon>
        <taxon>Mizuhopecten</taxon>
    </lineage>
</organism>
<dbReference type="EMBL" id="NEDP02005376">
    <property type="protein sequence ID" value="OWF41631.1"/>
    <property type="molecule type" value="Genomic_DNA"/>
</dbReference>
<accession>A0A210PYS2</accession>
<dbReference type="AlphaFoldDB" id="A0A210PYS2"/>
<comment type="caution">
    <text evidence="2">The sequence shown here is derived from an EMBL/GenBank/DDBJ whole genome shotgun (WGS) entry which is preliminary data.</text>
</comment>
<sequence length="172" mass="19269">MSEEEPVEREATVSNESSANSLTTEDALSLFSSRLESVLKRQKFGIFKEIDAKLQAHDELVAENSKSDFKNQFQSNEKQVKFNSDRIVELKRAVALVEEGNRQCATEKLEACVAALGERNKIVKIADRHGWDTVGGYLDDPIADDAEDSVRLRRAEARAIRSRKVKGTGRTE</sequence>
<protein>
    <submittedName>
        <fullName evidence="2">Uncharacterized protein</fullName>
    </submittedName>
</protein>
<keyword evidence="3" id="KW-1185">Reference proteome</keyword>
<evidence type="ECO:0000256" key="1">
    <source>
        <dbReference type="SAM" id="MobiDB-lite"/>
    </source>
</evidence>
<reference evidence="2 3" key="1">
    <citation type="journal article" date="2017" name="Nat. Ecol. Evol.">
        <title>Scallop genome provides insights into evolution of bilaterian karyotype and development.</title>
        <authorList>
            <person name="Wang S."/>
            <person name="Zhang J."/>
            <person name="Jiao W."/>
            <person name="Li J."/>
            <person name="Xun X."/>
            <person name="Sun Y."/>
            <person name="Guo X."/>
            <person name="Huan P."/>
            <person name="Dong B."/>
            <person name="Zhang L."/>
            <person name="Hu X."/>
            <person name="Sun X."/>
            <person name="Wang J."/>
            <person name="Zhao C."/>
            <person name="Wang Y."/>
            <person name="Wang D."/>
            <person name="Huang X."/>
            <person name="Wang R."/>
            <person name="Lv J."/>
            <person name="Li Y."/>
            <person name="Zhang Z."/>
            <person name="Liu B."/>
            <person name="Lu W."/>
            <person name="Hui Y."/>
            <person name="Liang J."/>
            <person name="Zhou Z."/>
            <person name="Hou R."/>
            <person name="Li X."/>
            <person name="Liu Y."/>
            <person name="Li H."/>
            <person name="Ning X."/>
            <person name="Lin Y."/>
            <person name="Zhao L."/>
            <person name="Xing Q."/>
            <person name="Dou J."/>
            <person name="Li Y."/>
            <person name="Mao J."/>
            <person name="Guo H."/>
            <person name="Dou H."/>
            <person name="Li T."/>
            <person name="Mu C."/>
            <person name="Jiang W."/>
            <person name="Fu Q."/>
            <person name="Fu X."/>
            <person name="Miao Y."/>
            <person name="Liu J."/>
            <person name="Yu Q."/>
            <person name="Li R."/>
            <person name="Liao H."/>
            <person name="Li X."/>
            <person name="Kong Y."/>
            <person name="Jiang Z."/>
            <person name="Chourrout D."/>
            <person name="Li R."/>
            <person name="Bao Z."/>
        </authorList>
    </citation>
    <scope>NUCLEOTIDE SEQUENCE [LARGE SCALE GENOMIC DNA]</scope>
    <source>
        <strain evidence="2 3">PY_sf001</strain>
    </source>
</reference>